<gene>
    <name evidence="3" type="ORF">OXX778_LOCUS18702</name>
</gene>
<feature type="signal peptide" evidence="1">
    <location>
        <begin position="1"/>
        <end position="16"/>
    </location>
</feature>
<dbReference type="InterPro" id="IPR003609">
    <property type="entry name" value="Pan_app"/>
</dbReference>
<evidence type="ECO:0000313" key="3">
    <source>
        <dbReference type="EMBL" id="CAF1048405.1"/>
    </source>
</evidence>
<dbReference type="AlphaFoldDB" id="A0A814K8H1"/>
<evidence type="ECO:0000313" key="4">
    <source>
        <dbReference type="Proteomes" id="UP000663879"/>
    </source>
</evidence>
<sequence length="161" mass="18248">MLNIIGFFLLIGLTKPEFVRFFQLRNSRSANSTIVQEIKSKYLIRELVFDSKIKCGMACLSSKNCTFFNYNEVNETLKSKCEIYSSINVENAMVLKESGKQLIYSKNKACTEPKLTKENSCITREYPALNSTKSTNEHTLITADTTDVYSNLNGECPGNLR</sequence>
<name>A0A814K8H1_9BILA</name>
<keyword evidence="4" id="KW-1185">Reference proteome</keyword>
<feature type="domain" description="Apple" evidence="2">
    <location>
        <begin position="44"/>
        <end position="109"/>
    </location>
</feature>
<evidence type="ECO:0000259" key="2">
    <source>
        <dbReference type="Pfam" id="PF00024"/>
    </source>
</evidence>
<dbReference type="Pfam" id="PF00024">
    <property type="entry name" value="PAN_1"/>
    <property type="match status" value="1"/>
</dbReference>
<feature type="chain" id="PRO_5032919067" description="Apple domain-containing protein" evidence="1">
    <location>
        <begin position="17"/>
        <end position="161"/>
    </location>
</feature>
<dbReference type="Proteomes" id="UP000663879">
    <property type="component" value="Unassembled WGS sequence"/>
</dbReference>
<keyword evidence="1" id="KW-0732">Signal</keyword>
<reference evidence="3" key="1">
    <citation type="submission" date="2021-02" db="EMBL/GenBank/DDBJ databases">
        <authorList>
            <person name="Nowell W R."/>
        </authorList>
    </citation>
    <scope>NUCLEOTIDE SEQUENCE</scope>
    <source>
        <strain evidence="3">Ploen Becks lab</strain>
    </source>
</reference>
<proteinExistence type="predicted"/>
<dbReference type="EMBL" id="CAJNOC010005301">
    <property type="protein sequence ID" value="CAF1048405.1"/>
    <property type="molecule type" value="Genomic_DNA"/>
</dbReference>
<accession>A0A814K8H1</accession>
<comment type="caution">
    <text evidence="3">The sequence shown here is derived from an EMBL/GenBank/DDBJ whole genome shotgun (WGS) entry which is preliminary data.</text>
</comment>
<protein>
    <recommendedName>
        <fullName evidence="2">Apple domain-containing protein</fullName>
    </recommendedName>
</protein>
<evidence type="ECO:0000256" key="1">
    <source>
        <dbReference type="SAM" id="SignalP"/>
    </source>
</evidence>
<organism evidence="3 4">
    <name type="scientific">Brachionus calyciflorus</name>
    <dbReference type="NCBI Taxonomy" id="104777"/>
    <lineage>
        <taxon>Eukaryota</taxon>
        <taxon>Metazoa</taxon>
        <taxon>Spiralia</taxon>
        <taxon>Gnathifera</taxon>
        <taxon>Rotifera</taxon>
        <taxon>Eurotatoria</taxon>
        <taxon>Monogononta</taxon>
        <taxon>Pseudotrocha</taxon>
        <taxon>Ploima</taxon>
        <taxon>Brachionidae</taxon>
        <taxon>Brachionus</taxon>
    </lineage>
</organism>